<dbReference type="GeneID" id="77462426"/>
<evidence type="ECO:0000313" key="2">
    <source>
        <dbReference type="Proteomes" id="UP000255523"/>
    </source>
</evidence>
<dbReference type="EMBL" id="UHFX01000003">
    <property type="protein sequence ID" value="SUO04555.1"/>
    <property type="molecule type" value="Genomic_DNA"/>
</dbReference>
<sequence length="222" mass="25499">MIKKIISAVLVCAFGILLFGCGSSEKVQMQEAKEVVADYFEDLKSAKFDKASDYVSSDYKDPLRLEEIEPALSGLMLGMNASMNTGEEFKKSFHQFMDVVMNQIVNTYDIEKAKWQKEGVVDVQVNFEGKDLASFDPADLDEDANTYMESYLVENQDRLTALYEEKGEQEAYKVILDELSKPLFELLEKHVKEDLPDITYKVRLRVEKQNDEWLITKSEIMN</sequence>
<dbReference type="AlphaFoldDB" id="A0A380LMV3"/>
<dbReference type="RefSeq" id="WP_022790031.1">
    <property type="nucleotide sequence ID" value="NZ_UHFX01000003.1"/>
</dbReference>
<gene>
    <name evidence="1" type="ORF">NCTC11087_01476</name>
</gene>
<evidence type="ECO:0000313" key="1">
    <source>
        <dbReference type="EMBL" id="SUO04555.1"/>
    </source>
</evidence>
<proteinExistence type="predicted"/>
<keyword evidence="2" id="KW-1185">Reference proteome</keyword>
<accession>A0A380LMV3</accession>
<evidence type="ECO:0008006" key="3">
    <source>
        <dbReference type="Google" id="ProtNLM"/>
    </source>
</evidence>
<organism evidence="1 2">
    <name type="scientific">Faecalicoccus pleomorphus</name>
    <dbReference type="NCBI Taxonomy" id="1323"/>
    <lineage>
        <taxon>Bacteria</taxon>
        <taxon>Bacillati</taxon>
        <taxon>Bacillota</taxon>
        <taxon>Erysipelotrichia</taxon>
        <taxon>Erysipelotrichales</taxon>
        <taxon>Erysipelotrichaceae</taxon>
        <taxon>Faecalicoccus</taxon>
    </lineage>
</organism>
<dbReference type="PROSITE" id="PS51257">
    <property type="entry name" value="PROKAR_LIPOPROTEIN"/>
    <property type="match status" value="1"/>
</dbReference>
<dbReference type="Proteomes" id="UP000255523">
    <property type="component" value="Unassembled WGS sequence"/>
</dbReference>
<reference evidence="1 2" key="1">
    <citation type="submission" date="2018-06" db="EMBL/GenBank/DDBJ databases">
        <authorList>
            <consortium name="Pathogen Informatics"/>
            <person name="Doyle S."/>
        </authorList>
    </citation>
    <scope>NUCLEOTIDE SEQUENCE [LARGE SCALE GENOMIC DNA]</scope>
    <source>
        <strain evidence="1 2">NCTC11087</strain>
    </source>
</reference>
<protein>
    <recommendedName>
        <fullName evidence="3">DUF5105 domain-containing protein</fullName>
    </recommendedName>
</protein>
<name>A0A380LMV3_9FIRM</name>